<dbReference type="SUPFAM" id="SSF51430">
    <property type="entry name" value="NAD(P)-linked oxidoreductase"/>
    <property type="match status" value="1"/>
</dbReference>
<organism evidence="2 3">
    <name type="scientific">Anaeromyxobacter oryzae</name>
    <dbReference type="NCBI Taxonomy" id="2918170"/>
    <lineage>
        <taxon>Bacteria</taxon>
        <taxon>Pseudomonadati</taxon>
        <taxon>Myxococcota</taxon>
        <taxon>Myxococcia</taxon>
        <taxon>Myxococcales</taxon>
        <taxon>Cystobacterineae</taxon>
        <taxon>Anaeromyxobacteraceae</taxon>
        <taxon>Anaeromyxobacter</taxon>
    </lineage>
</organism>
<evidence type="ECO:0000313" key="2">
    <source>
        <dbReference type="EMBL" id="BDG01837.1"/>
    </source>
</evidence>
<reference evidence="3" key="1">
    <citation type="journal article" date="2022" name="Int. J. Syst. Evol. Microbiol.">
        <title>Anaeromyxobacter oryzae sp. nov., Anaeromyxobacter diazotrophicus sp. nov. and Anaeromyxobacter paludicola sp. nov., isolated from paddy soils.</title>
        <authorList>
            <person name="Itoh H."/>
            <person name="Xu Z."/>
            <person name="Mise K."/>
            <person name="Masuda Y."/>
            <person name="Ushijima N."/>
            <person name="Hayakawa C."/>
            <person name="Shiratori Y."/>
            <person name="Senoo K."/>
        </authorList>
    </citation>
    <scope>NUCLEOTIDE SEQUENCE [LARGE SCALE GENOMIC DNA]</scope>
    <source>
        <strain evidence="3">Red232</strain>
    </source>
</reference>
<feature type="domain" description="NADP-dependent oxidoreductase" evidence="1">
    <location>
        <begin position="15"/>
        <end position="197"/>
    </location>
</feature>
<proteinExistence type="predicted"/>
<evidence type="ECO:0000313" key="3">
    <source>
        <dbReference type="Proteomes" id="UP001162891"/>
    </source>
</evidence>
<dbReference type="PANTHER" id="PTHR43312">
    <property type="entry name" value="D-THREO-ALDOSE 1-DEHYDROGENASE"/>
    <property type="match status" value="1"/>
</dbReference>
<dbReference type="PANTHER" id="PTHR43312:SF1">
    <property type="entry name" value="NADP-DEPENDENT OXIDOREDUCTASE DOMAIN-CONTAINING PROTEIN"/>
    <property type="match status" value="1"/>
</dbReference>
<dbReference type="Gene3D" id="3.20.20.100">
    <property type="entry name" value="NADP-dependent oxidoreductase domain"/>
    <property type="match status" value="1"/>
</dbReference>
<dbReference type="CDD" id="cd19095">
    <property type="entry name" value="AKR_PA4992-like"/>
    <property type="match status" value="1"/>
</dbReference>
<dbReference type="InterPro" id="IPR023210">
    <property type="entry name" value="NADP_OxRdtase_dom"/>
</dbReference>
<protein>
    <recommendedName>
        <fullName evidence="1">NADP-dependent oxidoreductase domain-containing protein</fullName>
    </recommendedName>
</protein>
<dbReference type="EMBL" id="AP025591">
    <property type="protein sequence ID" value="BDG01837.1"/>
    <property type="molecule type" value="Genomic_DNA"/>
</dbReference>
<sequence length="211" mass="23362">MTGDLLADLRGAPRAFLATKIWTRGRAEGEAQARESMRRMRTDRLDLLQIHNLLDWQVHLPTLRAMKAAGTIRYLGITHYAPSSFDEMERILRREGVDFVQLPYSAATREAEARLLPAAAETGTAVLVMRPFEEGALFRAVEGKPLPPWATELACTSWSQVFLKFILAQPAVTAVLPATANPRHLADNVGAGTGPMPDAALRKRMATELRF</sequence>
<gene>
    <name evidence="2" type="ORF">AMOR_08330</name>
</gene>
<dbReference type="Proteomes" id="UP001162891">
    <property type="component" value="Chromosome"/>
</dbReference>
<dbReference type="RefSeq" id="WP_248358718.1">
    <property type="nucleotide sequence ID" value="NZ_AP025591.1"/>
</dbReference>
<accession>A0ABM7WQU0</accession>
<keyword evidence="3" id="KW-1185">Reference proteome</keyword>
<dbReference type="InterPro" id="IPR036812">
    <property type="entry name" value="NAD(P)_OxRdtase_dom_sf"/>
</dbReference>
<dbReference type="Pfam" id="PF00248">
    <property type="entry name" value="Aldo_ket_red"/>
    <property type="match status" value="1"/>
</dbReference>
<evidence type="ECO:0000259" key="1">
    <source>
        <dbReference type="Pfam" id="PF00248"/>
    </source>
</evidence>
<name>A0ABM7WQU0_9BACT</name>
<dbReference type="InterPro" id="IPR053135">
    <property type="entry name" value="AKR2_Oxidoreductase"/>
</dbReference>